<evidence type="ECO:0000313" key="2">
    <source>
        <dbReference type="EMBL" id="KAK8105142.1"/>
    </source>
</evidence>
<keyword evidence="3" id="KW-1185">Reference proteome</keyword>
<name>A0AAW0QHW1_9PEZI</name>
<dbReference type="Proteomes" id="UP001392437">
    <property type="component" value="Unassembled WGS sequence"/>
</dbReference>
<organism evidence="2 3">
    <name type="scientific">Apiospora kogelbergensis</name>
    <dbReference type="NCBI Taxonomy" id="1337665"/>
    <lineage>
        <taxon>Eukaryota</taxon>
        <taxon>Fungi</taxon>
        <taxon>Dikarya</taxon>
        <taxon>Ascomycota</taxon>
        <taxon>Pezizomycotina</taxon>
        <taxon>Sordariomycetes</taxon>
        <taxon>Xylariomycetidae</taxon>
        <taxon>Amphisphaeriales</taxon>
        <taxon>Apiosporaceae</taxon>
        <taxon>Apiospora</taxon>
    </lineage>
</organism>
<proteinExistence type="predicted"/>
<sequence length="156" mass="15616">MLPRNYNVKVSMGKELDRAWYAKLARWGGGDGGGALGVGSALLVAVATVGIALLVTFDAYGILGADGGALDVDGAFGISGRCALGGGGVAGIEEVDGESEVTLTSDRTWVVGYSIGCRKLLFSSVPVSVGGPSHAVGSVGSGSRDGNTTLCEVHAR</sequence>
<accession>A0AAW0QHW1</accession>
<evidence type="ECO:0000313" key="3">
    <source>
        <dbReference type="Proteomes" id="UP001392437"/>
    </source>
</evidence>
<keyword evidence="1" id="KW-0472">Membrane</keyword>
<comment type="caution">
    <text evidence="2">The sequence shown here is derived from an EMBL/GenBank/DDBJ whole genome shotgun (WGS) entry which is preliminary data.</text>
</comment>
<gene>
    <name evidence="2" type="ORF">PG999_008501</name>
</gene>
<evidence type="ECO:0000256" key="1">
    <source>
        <dbReference type="SAM" id="Phobius"/>
    </source>
</evidence>
<feature type="transmembrane region" description="Helical" evidence="1">
    <location>
        <begin position="34"/>
        <end position="55"/>
    </location>
</feature>
<keyword evidence="1" id="KW-0812">Transmembrane</keyword>
<protein>
    <submittedName>
        <fullName evidence="2">Uncharacterized protein</fullName>
    </submittedName>
</protein>
<dbReference type="AlphaFoldDB" id="A0AAW0QHW1"/>
<keyword evidence="1" id="KW-1133">Transmembrane helix</keyword>
<dbReference type="EMBL" id="JAQQWP010000008">
    <property type="protein sequence ID" value="KAK8105142.1"/>
    <property type="molecule type" value="Genomic_DNA"/>
</dbReference>
<reference evidence="2 3" key="1">
    <citation type="submission" date="2023-01" db="EMBL/GenBank/DDBJ databases">
        <title>Analysis of 21 Apiospora genomes using comparative genomics revels a genus with tremendous synthesis potential of carbohydrate active enzymes and secondary metabolites.</title>
        <authorList>
            <person name="Sorensen T."/>
        </authorList>
    </citation>
    <scope>NUCLEOTIDE SEQUENCE [LARGE SCALE GENOMIC DNA]</scope>
    <source>
        <strain evidence="2 3">CBS 117206</strain>
    </source>
</reference>